<dbReference type="AlphaFoldDB" id="A0A5Q3QKZ0"/>
<dbReference type="PANTHER" id="PTHR33993">
    <property type="entry name" value="GLYOXALASE-RELATED"/>
    <property type="match status" value="1"/>
</dbReference>
<reference evidence="3" key="1">
    <citation type="submission" date="2019-11" db="EMBL/GenBank/DDBJ databases">
        <title>The complete genome sequence of Saccharopolyspora sp. E2A.</title>
        <authorList>
            <person name="Zhang G."/>
        </authorList>
    </citation>
    <scope>NUCLEOTIDE SEQUENCE [LARGE SCALE GENOMIC DNA]</scope>
    <source>
        <strain evidence="3">E2A</strain>
    </source>
</reference>
<dbReference type="InterPro" id="IPR029068">
    <property type="entry name" value="Glyas_Bleomycin-R_OHBP_Dase"/>
</dbReference>
<proteinExistence type="predicted"/>
<evidence type="ECO:0000313" key="2">
    <source>
        <dbReference type="EMBL" id="QGK72079.1"/>
    </source>
</evidence>
<organism evidence="2 3">
    <name type="scientific">Allosaccharopolyspora coralli</name>
    <dbReference type="NCBI Taxonomy" id="2665642"/>
    <lineage>
        <taxon>Bacteria</taxon>
        <taxon>Bacillati</taxon>
        <taxon>Actinomycetota</taxon>
        <taxon>Actinomycetes</taxon>
        <taxon>Pseudonocardiales</taxon>
        <taxon>Pseudonocardiaceae</taxon>
        <taxon>Allosaccharopolyspora</taxon>
    </lineage>
</organism>
<sequence>MSTVAAVQPDGTPTWVDLGIPDLDKACSFYGALFGWQFQVGPEETGHYTMCLMHDRPVAAMSSFFDPDAGGFWWNVYLATSDCDATVARGTEVGGTVLMEPMEVMDQGRIAMLRDPAGAQIGLWQGRAHIGAEVVNEPGAVVRNDLVTAQPDVAREFYAALFDFTADRNEDIPGVDFTFLRRRDGHEVAGILGNPNATASQWATTFEVADTDAVVAAAKAHAGSASAPEDMVYGRIASVVDPFGTEFSVIQRASG</sequence>
<name>A0A5Q3QKZ0_9PSEU</name>
<dbReference type="PROSITE" id="PS51819">
    <property type="entry name" value="VOC"/>
    <property type="match status" value="2"/>
</dbReference>
<dbReference type="SUPFAM" id="SSF54593">
    <property type="entry name" value="Glyoxalase/Bleomycin resistance protein/Dihydroxybiphenyl dioxygenase"/>
    <property type="match status" value="1"/>
</dbReference>
<dbReference type="InterPro" id="IPR004360">
    <property type="entry name" value="Glyas_Fos-R_dOase_dom"/>
</dbReference>
<gene>
    <name evidence="2" type="ORF">GIY23_05900</name>
</gene>
<dbReference type="InterPro" id="IPR052164">
    <property type="entry name" value="Anthracycline_SecMetBiosynth"/>
</dbReference>
<feature type="domain" description="VOC" evidence="1">
    <location>
        <begin position="12"/>
        <end position="126"/>
    </location>
</feature>
<accession>A0A5Q3QKZ0</accession>
<dbReference type="CDD" id="cd07247">
    <property type="entry name" value="SgaA_N_like"/>
    <property type="match status" value="1"/>
</dbReference>
<protein>
    <submittedName>
        <fullName evidence="2">VOC family protein</fullName>
    </submittedName>
</protein>
<evidence type="ECO:0000313" key="3">
    <source>
        <dbReference type="Proteomes" id="UP000371041"/>
    </source>
</evidence>
<keyword evidence="3" id="KW-1185">Reference proteome</keyword>
<dbReference type="Proteomes" id="UP000371041">
    <property type="component" value="Chromosome"/>
</dbReference>
<dbReference type="PANTHER" id="PTHR33993:SF10">
    <property type="entry name" value="CONSERVED PROTEIN"/>
    <property type="match status" value="1"/>
</dbReference>
<dbReference type="Pfam" id="PF00903">
    <property type="entry name" value="Glyoxalase"/>
    <property type="match status" value="2"/>
</dbReference>
<dbReference type="Gene3D" id="3.10.180.10">
    <property type="entry name" value="2,3-Dihydroxybiphenyl 1,2-Dioxygenase, domain 1"/>
    <property type="match status" value="2"/>
</dbReference>
<evidence type="ECO:0000259" key="1">
    <source>
        <dbReference type="PROSITE" id="PS51819"/>
    </source>
</evidence>
<dbReference type="EMBL" id="CP045929">
    <property type="protein sequence ID" value="QGK72079.1"/>
    <property type="molecule type" value="Genomic_DNA"/>
</dbReference>
<dbReference type="KEGG" id="sace:GIY23_05900"/>
<feature type="domain" description="VOC" evidence="1">
    <location>
        <begin position="137"/>
        <end position="252"/>
    </location>
</feature>
<dbReference type="InterPro" id="IPR037523">
    <property type="entry name" value="VOC_core"/>
</dbReference>